<reference evidence="1 2" key="1">
    <citation type="journal article" date="2020" name="Mol. Biol. Evol.">
        <title>Distinct Expression and Methylation Patterns for Genes with Different Fates following a Single Whole-Genome Duplication in Flowering Plants.</title>
        <authorList>
            <person name="Shi T."/>
            <person name="Rahmani R.S."/>
            <person name="Gugger P.F."/>
            <person name="Wang M."/>
            <person name="Li H."/>
            <person name="Zhang Y."/>
            <person name="Li Z."/>
            <person name="Wang Q."/>
            <person name="Van de Peer Y."/>
            <person name="Marchal K."/>
            <person name="Chen J."/>
        </authorList>
    </citation>
    <scope>NUCLEOTIDE SEQUENCE [LARGE SCALE GENOMIC DNA]</scope>
    <source>
        <tissue evidence="1">Leaf</tissue>
    </source>
</reference>
<dbReference type="EMBL" id="DUZY01000004">
    <property type="protein sequence ID" value="DAD34321.1"/>
    <property type="molecule type" value="Genomic_DNA"/>
</dbReference>
<comment type="caution">
    <text evidence="1">The sequence shown here is derived from an EMBL/GenBank/DDBJ whole genome shotgun (WGS) entry which is preliminary data.</text>
</comment>
<protein>
    <submittedName>
        <fullName evidence="1">Uncharacterized protein</fullName>
    </submittedName>
</protein>
<organism evidence="1 2">
    <name type="scientific">Nelumbo nucifera</name>
    <name type="common">Sacred lotus</name>
    <dbReference type="NCBI Taxonomy" id="4432"/>
    <lineage>
        <taxon>Eukaryota</taxon>
        <taxon>Viridiplantae</taxon>
        <taxon>Streptophyta</taxon>
        <taxon>Embryophyta</taxon>
        <taxon>Tracheophyta</taxon>
        <taxon>Spermatophyta</taxon>
        <taxon>Magnoliopsida</taxon>
        <taxon>Proteales</taxon>
        <taxon>Nelumbonaceae</taxon>
        <taxon>Nelumbo</taxon>
    </lineage>
</organism>
<evidence type="ECO:0000313" key="1">
    <source>
        <dbReference type="EMBL" id="DAD34321.1"/>
    </source>
</evidence>
<accession>A0A822YRX1</accession>
<name>A0A822YRX1_NELNU</name>
<dbReference type="AlphaFoldDB" id="A0A822YRX1"/>
<dbReference type="Proteomes" id="UP000607653">
    <property type="component" value="Unassembled WGS sequence"/>
</dbReference>
<evidence type="ECO:0000313" key="2">
    <source>
        <dbReference type="Proteomes" id="UP000607653"/>
    </source>
</evidence>
<sequence length="67" mass="7302">MTGKTCQSCRFQVTPDETEELICVATGHPHSELKSRPEAEEVPPGPDTMACQLSRLVIHSKTSIGVH</sequence>
<proteinExistence type="predicted"/>
<gene>
    <name evidence="1" type="ORF">HUJ06_004961</name>
</gene>
<keyword evidence="2" id="KW-1185">Reference proteome</keyword>